<name>A0A917GLW5_9GAMM</name>
<evidence type="ECO:0000256" key="10">
    <source>
        <dbReference type="ARBA" id="ARBA00023235"/>
    </source>
</evidence>
<keyword evidence="19" id="KW-1185">Reference proteome</keyword>
<evidence type="ECO:0000256" key="7">
    <source>
        <dbReference type="ARBA" id="ARBA00023098"/>
    </source>
</evidence>
<dbReference type="Gene3D" id="3.50.50.60">
    <property type="entry name" value="FAD/NAD(P)-binding domain"/>
    <property type="match status" value="3"/>
</dbReference>
<dbReference type="Gene3D" id="3.40.50.1820">
    <property type="entry name" value="alpha/beta hydrolase"/>
    <property type="match status" value="1"/>
</dbReference>
<evidence type="ECO:0000313" key="19">
    <source>
        <dbReference type="Proteomes" id="UP000627715"/>
    </source>
</evidence>
<dbReference type="InterPro" id="IPR029052">
    <property type="entry name" value="Metallo-depent_PP-like"/>
</dbReference>
<sequence>MTHWLSKPVERLLQDEHYPYTKPGNRHTHQIETDVLIVGSGYGAAMAALALLEPDQDGQQLSERIWIFERGKEYVPGDFPGNLSDLPGEVGSGSINSRGLWDVRLGDNVVTVSGRGLGGTSLVNANVAARPSAAVLDKWPGANTLESGRWHTELMSVVPRIEKLLGVSRHPDIANNVSFQSLGRSASAMGGKAEPAPLTINFDGPTPHSARHAPCNNCGNCVTGCHSGAKGSLNMNAWPLARQLGAELFTGVVVSHLSREEGGRWLVHCQVAGQPEQRFMVNCKTVILGAGTLGSTEILMRSREEAGLSLSPMLGQRFSTNGDALVFGIGQKQQASKQAPFPGPDIIATDAVGPTISGMASINIDDRAPPVTVEDAVIPNALRDVWQEMIASQALLRHFGDGKLSHWHQANPEHDLLARSDELARHSQTLLIMGHDEGQGCLQWEDDGIRPSWPAEDSDDSYYAVLDRALRQHEAVAFDAGLYSPNILSQPLPPAFQNVVEGADALSGLALSVHPLGGCAMGGKPEEGVVNPDGQVFSLEEGGDESVWSGLYVTDGAILPGPVGTNPFLTIASLSFCLGRKIRQQLSGKKAVFASHFPVLEEAFREIPPGEPRRLRSATDKRVEARFNERLVMHLDDSKRSFLPWSRRGKNPSLQRLISLTGLDTIDADTKSLVLDVSFFFAQDNSLDQWLQHPASPLNARATLSCDTKGSILTTEDRHLVPLATLTGEVCIGIPRSQGMIKKTLGIISALLRYLRYRGLDLLCRIPAGPARFILPEKAWQVRFGKESGQKQKHNRGIWAEIKSFIRIAALQAEPRLLSYRFESEQGLKIQGEKTLCYRLAADDLLRALMVLPVTIRQGRQCDTAVLELDGQRISQGPAPLQITRSPDLPTSVMAAAGFGMYALRLVMKTHFWSFAAPDYAQYAKRKAIETTEKQGRYYEPPDMIFYGDNGEHHSLPKEKYENAEMVNGKPIPVARLVRYQPSHGGVESRRSILLIHGLAHSSRVFWTDTITCNFTQYFLNKNYDVWILDHRVSANYVRHIDPEHTWEQIAHRDVPWAVKTAFNQANRLSLPGQEKGIHVFAHCIGAGAISMSALKGDLDYDYRTPEGQLSQRSMLASLVPHAVTPWLTASAENRVRANAWALIKELEPIKVIEPLPYRDPKPLELIYDRLAALAVNRDESKQWRWLYGFRDWRGPGFARSIYTRYTIFWGRQWWNENISRKTRREFAGMIGPVPIGVMQQVYFSMTRGLLSSKSGNNDFVKADNFAAHWTFPTMFLHGNRNTVFDMASSRHSADQLTRLRIKERTGVLPVGPLSPNQYAEENIWIEVLNDYGHMDMIFSKSGHLDVFPRLHRFFEAVERKSVTETYSRADVSHADLQRFWSSAGSQQRQKPVTRPKAGPVISRPQWHESGQLELTVWAEEQGFCALEATALTTDHELVKDMVTPLPSTAYSEREFWLGRVVFPESDRQISWAFDYPVDDHKFPDEKDSVSVNLADLDWVSRGLEKQQQKHSEKNQTDLADRADEEDRLRLLLGSCFYPGTPLDRELAQQVFSGMFRHVSPAVDDTWAGVDAIVLLGDQIYADATADLFDPKTHYERYRNPYQLALANPAARRLFSHVPSYFAVDDHEYRDNWRGIHQGDQAEFHYARQMAALFQRHVRPQSPEPEMAKLWYDFESMGYPFFVIDSRFQRVTQPETEREMRLLDDEQWHALQQWFSAQAGEPVIFLVSGSPIAPVSRSVSQYPELAVNEDSLLAYPAFLSSLAKLISESKVAGHLVWLCGDPHLSCTARLSLTTTDGSMVKITQICSSGLYAPLPFANANPAAYDWHEPFDFMLTHHGQENAVRVAGEQRLMSDAAQHFTRLTLRHQLSHFVLELSCYDGYGDAITDKIELALD</sequence>
<dbReference type="InterPro" id="IPR007867">
    <property type="entry name" value="GMC_OxRtase_C"/>
</dbReference>
<reference evidence="18" key="1">
    <citation type="journal article" date="2014" name="Int. J. Syst. Evol. Microbiol.">
        <title>Complete genome sequence of Corynebacterium casei LMG S-19264T (=DSM 44701T), isolated from a smear-ripened cheese.</title>
        <authorList>
            <consortium name="US DOE Joint Genome Institute (JGI-PGF)"/>
            <person name="Walter F."/>
            <person name="Albersmeier A."/>
            <person name="Kalinowski J."/>
            <person name="Ruckert C."/>
        </authorList>
    </citation>
    <scope>NUCLEOTIDE SEQUENCE</scope>
    <source>
        <strain evidence="18">CGMCC 1.15425</strain>
    </source>
</reference>
<dbReference type="Pfam" id="PF00732">
    <property type="entry name" value="GMC_oxred_N"/>
    <property type="match status" value="1"/>
</dbReference>
<dbReference type="InterPro" id="IPR038607">
    <property type="entry name" value="PhoD-like_sf"/>
</dbReference>
<keyword evidence="4 16" id="KW-0285">Flavoprotein</keyword>
<keyword evidence="3" id="KW-0153">Cholesterol metabolism</keyword>
<keyword evidence="8" id="KW-1207">Sterol metabolism</keyword>
<keyword evidence="10" id="KW-0413">Isomerase</keyword>
<dbReference type="SUPFAM" id="SSF53474">
    <property type="entry name" value="alpha/beta-Hydrolases"/>
    <property type="match status" value="1"/>
</dbReference>
<keyword evidence="9" id="KW-0753">Steroid metabolism</keyword>
<dbReference type="GO" id="GO:0008203">
    <property type="term" value="P:cholesterol metabolic process"/>
    <property type="evidence" value="ECO:0007669"/>
    <property type="project" value="UniProtKB-KW"/>
</dbReference>
<proteinExistence type="inferred from homology"/>
<evidence type="ECO:0000256" key="11">
    <source>
        <dbReference type="ARBA" id="ARBA00038856"/>
    </source>
</evidence>
<dbReference type="Proteomes" id="UP000627715">
    <property type="component" value="Unassembled WGS sequence"/>
</dbReference>
<dbReference type="PROSITE" id="PS00623">
    <property type="entry name" value="GMC_OXRED_1"/>
    <property type="match status" value="1"/>
</dbReference>
<evidence type="ECO:0000256" key="15">
    <source>
        <dbReference type="ARBA" id="ARBA00049778"/>
    </source>
</evidence>
<comment type="pathway">
    <text evidence="12">Steroid metabolism; cholesterol degradation.</text>
</comment>
<dbReference type="Pfam" id="PF05199">
    <property type="entry name" value="GMC_oxred_C"/>
    <property type="match status" value="1"/>
</dbReference>
<keyword evidence="7" id="KW-0443">Lipid metabolism</keyword>
<feature type="domain" description="Glucose-methanol-choline oxidoreductase N-terminal" evidence="17">
    <location>
        <begin position="114"/>
        <end position="137"/>
    </location>
</feature>
<evidence type="ECO:0000256" key="4">
    <source>
        <dbReference type="ARBA" id="ARBA00022630"/>
    </source>
</evidence>
<evidence type="ECO:0000256" key="5">
    <source>
        <dbReference type="ARBA" id="ARBA00022827"/>
    </source>
</evidence>
<comment type="caution">
    <text evidence="18">The sequence shown here is derived from an EMBL/GenBank/DDBJ whole genome shotgun (WGS) entry which is preliminary data.</text>
</comment>
<evidence type="ECO:0000256" key="2">
    <source>
        <dbReference type="ARBA" id="ARBA00010790"/>
    </source>
</evidence>
<evidence type="ECO:0000256" key="3">
    <source>
        <dbReference type="ARBA" id="ARBA00022548"/>
    </source>
</evidence>
<comment type="cofactor">
    <cofactor evidence="1">
        <name>FAD</name>
        <dbReference type="ChEBI" id="CHEBI:57692"/>
    </cofactor>
</comment>
<evidence type="ECO:0000256" key="13">
    <source>
        <dbReference type="ARBA" id="ARBA00049723"/>
    </source>
</evidence>
<evidence type="ECO:0000256" key="12">
    <source>
        <dbReference type="ARBA" id="ARBA00049645"/>
    </source>
</evidence>
<dbReference type="InterPro" id="IPR036188">
    <property type="entry name" value="FAD/NAD-bd_sf"/>
</dbReference>
<dbReference type="PANTHER" id="PTHR47470">
    <property type="entry name" value="CHOLESTEROL OXIDASE"/>
    <property type="match status" value="1"/>
</dbReference>
<evidence type="ECO:0000256" key="6">
    <source>
        <dbReference type="ARBA" id="ARBA00023002"/>
    </source>
</evidence>
<evidence type="ECO:0000313" key="18">
    <source>
        <dbReference type="EMBL" id="GGG50373.1"/>
    </source>
</evidence>
<evidence type="ECO:0000256" key="9">
    <source>
        <dbReference type="ARBA" id="ARBA00023221"/>
    </source>
</evidence>
<dbReference type="GO" id="GO:0050660">
    <property type="term" value="F:flavin adenine dinucleotide binding"/>
    <property type="evidence" value="ECO:0007669"/>
    <property type="project" value="InterPro"/>
</dbReference>
<accession>A0A917GLW5</accession>
<dbReference type="InterPro" id="IPR018946">
    <property type="entry name" value="PhoD-like_MPP"/>
</dbReference>
<keyword evidence="6" id="KW-0560">Oxidoreductase</keyword>
<dbReference type="GO" id="GO:0004769">
    <property type="term" value="F:steroid Delta-isomerase activity"/>
    <property type="evidence" value="ECO:0007669"/>
    <property type="project" value="UniProtKB-EC"/>
</dbReference>
<organism evidence="18 19">
    <name type="scientific">Pseudohongiella nitratireducens</name>
    <dbReference type="NCBI Taxonomy" id="1768907"/>
    <lineage>
        <taxon>Bacteria</taxon>
        <taxon>Pseudomonadati</taxon>
        <taxon>Pseudomonadota</taxon>
        <taxon>Gammaproteobacteria</taxon>
        <taxon>Pseudomonadales</taxon>
        <taxon>Pseudohongiellaceae</taxon>
        <taxon>Pseudohongiella</taxon>
    </lineage>
</organism>
<dbReference type="EC" id="1.1.3.6" evidence="13"/>
<dbReference type="InterPro" id="IPR029058">
    <property type="entry name" value="AB_hydrolase_fold"/>
</dbReference>
<dbReference type="SUPFAM" id="SSF56300">
    <property type="entry name" value="Metallo-dependent phosphatases"/>
    <property type="match status" value="1"/>
</dbReference>
<evidence type="ECO:0000256" key="14">
    <source>
        <dbReference type="ARBA" id="ARBA00049744"/>
    </source>
</evidence>
<dbReference type="InterPro" id="IPR000172">
    <property type="entry name" value="GMC_OxRdtase_N"/>
</dbReference>
<dbReference type="GO" id="GO:0016995">
    <property type="term" value="F:cholesterol oxidase activity"/>
    <property type="evidence" value="ECO:0007669"/>
    <property type="project" value="UniProtKB-EC"/>
</dbReference>
<dbReference type="RefSeq" id="WP_068811670.1">
    <property type="nucleotide sequence ID" value="NZ_BMIY01000002.1"/>
</dbReference>
<dbReference type="PANTHER" id="PTHR47470:SF1">
    <property type="entry name" value="FAD-DEPENDENT OXIDOREDUCTASE 2 FAD BINDING DOMAIN-CONTAINING PROTEIN"/>
    <property type="match status" value="1"/>
</dbReference>
<dbReference type="SUPFAM" id="SSF51905">
    <property type="entry name" value="FAD/NAD(P)-binding domain"/>
    <property type="match status" value="1"/>
</dbReference>
<dbReference type="EC" id="5.3.3.1" evidence="11"/>
<evidence type="ECO:0000256" key="16">
    <source>
        <dbReference type="RuleBase" id="RU003968"/>
    </source>
</evidence>
<evidence type="ECO:0000259" key="17">
    <source>
        <dbReference type="PROSITE" id="PS00623"/>
    </source>
</evidence>
<reference evidence="18" key="2">
    <citation type="submission" date="2020-09" db="EMBL/GenBank/DDBJ databases">
        <authorList>
            <person name="Sun Q."/>
            <person name="Zhou Y."/>
        </authorList>
    </citation>
    <scope>NUCLEOTIDE SEQUENCE</scope>
    <source>
        <strain evidence="18">CGMCC 1.15425</strain>
    </source>
</reference>
<dbReference type="Pfam" id="PF09423">
    <property type="entry name" value="PhoD"/>
    <property type="match status" value="1"/>
</dbReference>
<comment type="similarity">
    <text evidence="2 16">Belongs to the GMC oxidoreductase family.</text>
</comment>
<dbReference type="EMBL" id="BMIY01000002">
    <property type="protein sequence ID" value="GGG50373.1"/>
    <property type="molecule type" value="Genomic_DNA"/>
</dbReference>
<dbReference type="InterPro" id="IPR052542">
    <property type="entry name" value="Cholesterol_Oxidase"/>
</dbReference>
<evidence type="ECO:0000256" key="1">
    <source>
        <dbReference type="ARBA" id="ARBA00001974"/>
    </source>
</evidence>
<protein>
    <recommendedName>
        <fullName evidence="14">Cholesterol oxidase</fullName>
        <ecNumber evidence="13">1.1.3.6</ecNumber>
        <ecNumber evidence="11">5.3.3.1</ecNumber>
    </recommendedName>
    <alternativeName>
        <fullName evidence="15">Cholesterol isomerase</fullName>
    </alternativeName>
</protein>
<dbReference type="Gene3D" id="3.60.21.70">
    <property type="entry name" value="PhoD-like phosphatase"/>
    <property type="match status" value="1"/>
</dbReference>
<evidence type="ECO:0000256" key="8">
    <source>
        <dbReference type="ARBA" id="ARBA00023166"/>
    </source>
</evidence>
<dbReference type="OrthoDB" id="9787779at2"/>
<gene>
    <name evidence="18" type="ORF">GCM10011403_04400</name>
</gene>
<keyword evidence="5 16" id="KW-0274">FAD</keyword>